<dbReference type="Proteomes" id="UP001596456">
    <property type="component" value="Unassembled WGS sequence"/>
</dbReference>
<sequence length="575" mass="62178">MRTKPKTELTLALKACGGGFAMAGVFSFFINMLMLVSPLYMLQVYDRVLGSRSEATLLMLTIVIVGLLAVMGALELLRSRVLVRISNRIDTRLAERLFEIVYERALRLPQASRSQPLADLLTLRQFLTGQGLFAFFDAPWAPLYMAVVFLLHPLLGIIAVCGAVILVALAIATEMLTRKPLAQANQEQMLGSQFAETNLRNAEVLEAMGMLPGIRRRWYDRHRKMLTLQAIASDRAGAISSMTKFVRITLQSLILGAGAWLAIRHEITPGVMIAASIIVGRALAPVEQAIGTWKLLLQARSAYERLTEMFQKLPPRPQPMPLPAPTGALAVEGLVAIPPGSTVPALRGISFQVEAGETIGIIGPSAAGKSTLVRMLVGVWPAYAGKIRLDGADIGQWDRTQLGPHIGYLPQDVELFSGTIAENISRFGSVDPDKVVAAARMAGVHDLIVRLPQGYDTQIGEGGSVLSGGQRQRVALARALYGDPVLVILDEPNSNLDDEGESALVRAMAQLRERGATVLIVAHRPSVLTSVDKIIVLRDGAIQMFGPRADVMARFARPATPVQAENVTQLKSGVA</sequence>
<dbReference type="Gene3D" id="1.20.1560.10">
    <property type="entry name" value="ABC transporter type 1, transmembrane domain"/>
    <property type="match status" value="1"/>
</dbReference>
<dbReference type="SMART" id="SM00382">
    <property type="entry name" value="AAA"/>
    <property type="match status" value="1"/>
</dbReference>
<dbReference type="InterPro" id="IPR017871">
    <property type="entry name" value="ABC_transporter-like_CS"/>
</dbReference>
<dbReference type="InterPro" id="IPR003593">
    <property type="entry name" value="AAA+_ATPase"/>
</dbReference>
<organism evidence="10 11">
    <name type="scientific">Rhodocista pekingensis</name>
    <dbReference type="NCBI Taxonomy" id="201185"/>
    <lineage>
        <taxon>Bacteria</taxon>
        <taxon>Pseudomonadati</taxon>
        <taxon>Pseudomonadota</taxon>
        <taxon>Alphaproteobacteria</taxon>
        <taxon>Rhodospirillales</taxon>
        <taxon>Azospirillaceae</taxon>
        <taxon>Rhodocista</taxon>
    </lineage>
</organism>
<dbReference type="EMBL" id="JBHTCM010000028">
    <property type="protein sequence ID" value="MFC7335441.1"/>
    <property type="molecule type" value="Genomic_DNA"/>
</dbReference>
<feature type="transmembrane region" description="Helical" evidence="7">
    <location>
        <begin position="56"/>
        <end position="77"/>
    </location>
</feature>
<evidence type="ECO:0000313" key="11">
    <source>
        <dbReference type="Proteomes" id="UP001596456"/>
    </source>
</evidence>
<feature type="domain" description="ABC transmembrane type-1" evidence="9">
    <location>
        <begin position="21"/>
        <end position="298"/>
    </location>
</feature>
<evidence type="ECO:0000256" key="2">
    <source>
        <dbReference type="ARBA" id="ARBA00022692"/>
    </source>
</evidence>
<keyword evidence="11" id="KW-1185">Reference proteome</keyword>
<accession>A0ABW2L1M0</accession>
<comment type="subcellular location">
    <subcellularLocation>
        <location evidence="1">Cell membrane</location>
        <topology evidence="1">Multi-pass membrane protein</topology>
    </subcellularLocation>
</comment>
<name>A0ABW2L1M0_9PROT</name>
<keyword evidence="5 7" id="KW-1133">Transmembrane helix</keyword>
<evidence type="ECO:0000256" key="4">
    <source>
        <dbReference type="ARBA" id="ARBA00022840"/>
    </source>
</evidence>
<evidence type="ECO:0000256" key="3">
    <source>
        <dbReference type="ARBA" id="ARBA00022741"/>
    </source>
</evidence>
<proteinExistence type="predicted"/>
<evidence type="ECO:0000256" key="6">
    <source>
        <dbReference type="ARBA" id="ARBA00023136"/>
    </source>
</evidence>
<feature type="domain" description="ABC transporter" evidence="8">
    <location>
        <begin position="329"/>
        <end position="564"/>
    </location>
</feature>
<dbReference type="InterPro" id="IPR003439">
    <property type="entry name" value="ABC_transporter-like_ATP-bd"/>
</dbReference>
<protein>
    <submittedName>
        <fullName evidence="10">Type I secretion system permease/ATPase</fullName>
    </submittedName>
</protein>
<dbReference type="SUPFAM" id="SSF90123">
    <property type="entry name" value="ABC transporter transmembrane region"/>
    <property type="match status" value="1"/>
</dbReference>
<evidence type="ECO:0000259" key="8">
    <source>
        <dbReference type="PROSITE" id="PS50893"/>
    </source>
</evidence>
<dbReference type="Pfam" id="PF00664">
    <property type="entry name" value="ABC_membrane"/>
    <property type="match status" value="1"/>
</dbReference>
<dbReference type="InterPro" id="IPR027417">
    <property type="entry name" value="P-loop_NTPase"/>
</dbReference>
<gene>
    <name evidence="10" type="ORF">ACFQPS_19890</name>
</gene>
<evidence type="ECO:0000259" key="9">
    <source>
        <dbReference type="PROSITE" id="PS50929"/>
    </source>
</evidence>
<dbReference type="Pfam" id="PF00005">
    <property type="entry name" value="ABC_tran"/>
    <property type="match status" value="1"/>
</dbReference>
<evidence type="ECO:0000256" key="7">
    <source>
        <dbReference type="SAM" id="Phobius"/>
    </source>
</evidence>
<dbReference type="InterPro" id="IPR011527">
    <property type="entry name" value="ABC1_TM_dom"/>
</dbReference>
<feature type="transmembrane region" description="Helical" evidence="7">
    <location>
        <begin position="12"/>
        <end position="36"/>
    </location>
</feature>
<dbReference type="InterPro" id="IPR047957">
    <property type="entry name" value="ABC_AprD-like_6TM"/>
</dbReference>
<dbReference type="RefSeq" id="WP_377361064.1">
    <property type="nucleotide sequence ID" value="NZ_JBHTCM010000028.1"/>
</dbReference>
<dbReference type="PROSITE" id="PS50893">
    <property type="entry name" value="ABC_TRANSPORTER_2"/>
    <property type="match status" value="1"/>
</dbReference>
<reference evidence="11" key="1">
    <citation type="journal article" date="2019" name="Int. J. Syst. Evol. Microbiol.">
        <title>The Global Catalogue of Microorganisms (GCM) 10K type strain sequencing project: providing services to taxonomists for standard genome sequencing and annotation.</title>
        <authorList>
            <consortium name="The Broad Institute Genomics Platform"/>
            <consortium name="The Broad Institute Genome Sequencing Center for Infectious Disease"/>
            <person name="Wu L."/>
            <person name="Ma J."/>
        </authorList>
    </citation>
    <scope>NUCLEOTIDE SEQUENCE [LARGE SCALE GENOMIC DNA]</scope>
    <source>
        <strain evidence="11">CGMCC 1.16275</strain>
    </source>
</reference>
<dbReference type="CDD" id="cd03246">
    <property type="entry name" value="ABCC_Protease_Secretion"/>
    <property type="match status" value="1"/>
</dbReference>
<keyword evidence="6 7" id="KW-0472">Membrane</keyword>
<dbReference type="SUPFAM" id="SSF52540">
    <property type="entry name" value="P-loop containing nucleoside triphosphate hydrolases"/>
    <property type="match status" value="1"/>
</dbReference>
<dbReference type="CDD" id="cd18586">
    <property type="entry name" value="ABC_6TM_PrtD_like"/>
    <property type="match status" value="1"/>
</dbReference>
<dbReference type="InterPro" id="IPR010128">
    <property type="entry name" value="ATPase_T1SS_PrtD-like"/>
</dbReference>
<dbReference type="InterPro" id="IPR036640">
    <property type="entry name" value="ABC1_TM_sf"/>
</dbReference>
<dbReference type="PROSITE" id="PS00211">
    <property type="entry name" value="ABC_TRANSPORTER_1"/>
    <property type="match status" value="1"/>
</dbReference>
<evidence type="ECO:0000256" key="1">
    <source>
        <dbReference type="ARBA" id="ARBA00004651"/>
    </source>
</evidence>
<keyword evidence="3" id="KW-0547">Nucleotide-binding</keyword>
<dbReference type="PANTHER" id="PTHR24221">
    <property type="entry name" value="ATP-BINDING CASSETTE SUB-FAMILY B"/>
    <property type="match status" value="1"/>
</dbReference>
<feature type="transmembrane region" description="Helical" evidence="7">
    <location>
        <begin position="142"/>
        <end position="171"/>
    </location>
</feature>
<keyword evidence="4" id="KW-0067">ATP-binding</keyword>
<comment type="caution">
    <text evidence="10">The sequence shown here is derived from an EMBL/GenBank/DDBJ whole genome shotgun (WGS) entry which is preliminary data.</text>
</comment>
<dbReference type="PANTHER" id="PTHR24221:SF248">
    <property type="entry name" value="ABC TRANSPORTER TRANSMEMBRANE REGION"/>
    <property type="match status" value="1"/>
</dbReference>
<evidence type="ECO:0000313" key="10">
    <source>
        <dbReference type="EMBL" id="MFC7335441.1"/>
    </source>
</evidence>
<dbReference type="Gene3D" id="3.40.50.300">
    <property type="entry name" value="P-loop containing nucleotide triphosphate hydrolases"/>
    <property type="match status" value="1"/>
</dbReference>
<evidence type="ECO:0000256" key="5">
    <source>
        <dbReference type="ARBA" id="ARBA00022989"/>
    </source>
</evidence>
<dbReference type="NCBIfam" id="TIGR01842">
    <property type="entry name" value="type_I_sec_PrtD"/>
    <property type="match status" value="1"/>
</dbReference>
<keyword evidence="2 7" id="KW-0812">Transmembrane</keyword>
<dbReference type="InterPro" id="IPR039421">
    <property type="entry name" value="Type_1_exporter"/>
</dbReference>
<dbReference type="PROSITE" id="PS50929">
    <property type="entry name" value="ABC_TM1F"/>
    <property type="match status" value="1"/>
</dbReference>